<dbReference type="InterPro" id="IPR053156">
    <property type="entry name" value="T6SS_TssM-like"/>
</dbReference>
<dbReference type="InterPro" id="IPR017731">
    <property type="entry name" value="TssM1-like"/>
</dbReference>
<feature type="domain" description="Type VI secretion system component TssM1 N-terminal" evidence="4">
    <location>
        <begin position="208"/>
        <end position="449"/>
    </location>
</feature>
<feature type="domain" description="Type VI secretion system IcmF C-terminal" evidence="2">
    <location>
        <begin position="1034"/>
        <end position="1135"/>
    </location>
</feature>
<proteinExistence type="predicted"/>
<evidence type="ECO:0000313" key="5">
    <source>
        <dbReference type="EMBL" id="KXF77942.1"/>
    </source>
</evidence>
<dbReference type="EMBL" id="LNTU01000005">
    <property type="protein sequence ID" value="KXF77942.1"/>
    <property type="molecule type" value="Genomic_DNA"/>
</dbReference>
<comment type="caution">
    <text evidence="5">The sequence shown here is derived from an EMBL/GenBank/DDBJ whole genome shotgun (WGS) entry which is preliminary data.</text>
</comment>
<dbReference type="NCBIfam" id="TIGR03348">
    <property type="entry name" value="VI_IcmF"/>
    <property type="match status" value="1"/>
</dbReference>
<evidence type="ECO:0000259" key="3">
    <source>
        <dbReference type="Pfam" id="PF06761"/>
    </source>
</evidence>
<dbReference type="Pfam" id="PF14331">
    <property type="entry name" value="IcmF-related_N"/>
    <property type="match status" value="1"/>
</dbReference>
<accession>A0A135HXM2</accession>
<evidence type="ECO:0000313" key="6">
    <source>
        <dbReference type="Proteomes" id="UP000070107"/>
    </source>
</evidence>
<feature type="transmembrane region" description="Helical" evidence="1">
    <location>
        <begin position="446"/>
        <end position="466"/>
    </location>
</feature>
<dbReference type="InterPro" id="IPR027417">
    <property type="entry name" value="P-loop_NTPase"/>
</dbReference>
<dbReference type="RefSeq" id="WP_068881279.1">
    <property type="nucleotide sequence ID" value="NZ_LNTU01000005.1"/>
</dbReference>
<feature type="transmembrane region" description="Helical" evidence="1">
    <location>
        <begin position="21"/>
        <end position="45"/>
    </location>
</feature>
<reference evidence="5 6" key="1">
    <citation type="submission" date="2015-11" db="EMBL/GenBank/DDBJ databases">
        <title>Draft genome sequence of Paramesorhizobium deserti A-3-E, a strain highly resistant to diverse beta-lactam antibiotics.</title>
        <authorList>
            <person name="Lv R."/>
            <person name="Yang X."/>
            <person name="Fang N."/>
            <person name="Guo J."/>
            <person name="Luo X."/>
            <person name="Peng F."/>
            <person name="Yang R."/>
            <person name="Cui Y."/>
            <person name="Fang C."/>
            <person name="Song Y."/>
        </authorList>
    </citation>
    <scope>NUCLEOTIDE SEQUENCE [LARGE SCALE GENOMIC DNA]</scope>
    <source>
        <strain evidence="5 6">A-3-E</strain>
    </source>
</reference>
<dbReference type="InterPro" id="IPR009612">
    <property type="entry name" value="IcmF-rel"/>
</dbReference>
<gene>
    <name evidence="5" type="ORF">ATN84_24825</name>
</gene>
<dbReference type="InterPro" id="IPR010623">
    <property type="entry name" value="IcmF_C"/>
</dbReference>
<keyword evidence="1" id="KW-1133">Transmembrane helix</keyword>
<dbReference type="CDD" id="cd00882">
    <property type="entry name" value="Ras_like_GTPase"/>
    <property type="match status" value="1"/>
</dbReference>
<dbReference type="AlphaFoldDB" id="A0A135HXM2"/>
<dbReference type="Gene3D" id="3.40.50.300">
    <property type="entry name" value="P-loop containing nucleotide triphosphate hydrolases"/>
    <property type="match status" value="1"/>
</dbReference>
<keyword evidence="6" id="KW-1185">Reference proteome</keyword>
<protein>
    <submittedName>
        <fullName evidence="5">Type VI secretion protein IcmF</fullName>
    </submittedName>
</protein>
<dbReference type="STRING" id="1494590.ATN84_24825"/>
<dbReference type="PANTHER" id="PTHR36153:SF1">
    <property type="entry name" value="TYPE VI SECRETION SYSTEM COMPONENT TSSM1"/>
    <property type="match status" value="1"/>
</dbReference>
<keyword evidence="1" id="KW-0812">Transmembrane</keyword>
<sequence length="1155" mass="127145">MTNPLNIYYSIRSYVESYVGLLGARFLPLIWVAALCIVIWFYGYLLGYGDFRPLESLRMRLLVIGLLATGWVIYTVVSLVRARRTDQALVDEIAGNAAAEAAASQQSEVTEIHSRLKEALALLRRITRKRLGYVYELPWYLIFGAPGSGKTTALTNSGLKFPLGDALGTNAVRGVAGTRNCNWWLTDEAILIDTAGRYTTQDDLNGASKAGWEGFLGLLRKYRRAQPVNGALVTVSIGDLMTRDLAARQEEMHAIRQRLSELDEYLQARVPVYLVLTKADLLTGFVEFFDGFSKSDREQVWGMTFSLEESHQAAALPERFLAEFALLQERIHAMLLERLQQEPDIEARGRMFRFPAELVSLKEKLQEVLAVLCSGSTLVEAPLLRGIYLASATQTDEHAPVRTGVRRPQHSYFLSRLFTQVIFGEASLVAHDRRLSRHQLVLRRGAYGLAAVVLVTVLTSWAATYFQNTSAMAQVRERIDGYEELVQGIPVRDVSDADFLRILPALDNLRAISGDFRRARVWPLSFGLDQEGKIESRRRQAYQKALNALLLPRMLAQLQKNIANSKEAEETFDALKLYGMLGGLGPIDPQFVSLQSADMFARLYPGDGRKAAREALTAHAKALANGPLVPINLDDGLIAEARKAIRDQSVAARAYHILKSSEKAQTSQPWTPADALGALGEQAFERASGKSLREGISGFFTASGYRSIVLSQIVDAARDALNEEWVRGQPNHAEMTIDSVSQATLQLYFDDFERRWSQLLADMRVRTPQSLTDATETTRILASNPGPIEAVAKAIVTATDLRSLDTSSAEGHVATSLFEGVLAAPDPYDGLRKALQTSSTSDEGQKGDAARSPVAALQAAINGVYGQLSRAATSSAEVAQIFGVDSQLTNANQDLIQEARRLPAPVDGWMAGLAADIGSLAVKTVRNRVNALWQSDAALCSSLVTGRYPFARSSSQDIAMSDFVRLFGPNGLFHTFFREHLEAFVDTSASPWTWRGTFGTPGTPSNALAQFENADKIRLAFFQASSENPNISINIKPLSLSDSASAVMMEVDSERVVYFHGPIQSKTIAWPSNQAINLSRVAFLPGGWQQAITETGDWSVFRLFDKAGIVSESDNLFRARFKSSGQTADFEVQFGSVPTPFRLKAVSEFSCPTQF</sequence>
<name>A0A135HXM2_9HYPH</name>
<dbReference type="Pfam" id="PF06744">
    <property type="entry name" value="IcmF_C"/>
    <property type="match status" value="1"/>
</dbReference>
<feature type="transmembrane region" description="Helical" evidence="1">
    <location>
        <begin position="57"/>
        <end position="77"/>
    </location>
</feature>
<dbReference type="OrthoDB" id="9758229at2"/>
<dbReference type="PANTHER" id="PTHR36153">
    <property type="entry name" value="INNER MEMBRANE PROTEIN-RELATED"/>
    <property type="match status" value="1"/>
</dbReference>
<feature type="domain" description="IcmF-related" evidence="3">
    <location>
        <begin position="503"/>
        <end position="799"/>
    </location>
</feature>
<dbReference type="SUPFAM" id="SSF52540">
    <property type="entry name" value="P-loop containing nucleoside triphosphate hydrolases"/>
    <property type="match status" value="1"/>
</dbReference>
<evidence type="ECO:0000259" key="4">
    <source>
        <dbReference type="Pfam" id="PF14331"/>
    </source>
</evidence>
<organism evidence="5 6">
    <name type="scientific">Paramesorhizobium deserti</name>
    <dbReference type="NCBI Taxonomy" id="1494590"/>
    <lineage>
        <taxon>Bacteria</taxon>
        <taxon>Pseudomonadati</taxon>
        <taxon>Pseudomonadota</taxon>
        <taxon>Alphaproteobacteria</taxon>
        <taxon>Hyphomicrobiales</taxon>
        <taxon>Phyllobacteriaceae</taxon>
        <taxon>Paramesorhizobium</taxon>
    </lineage>
</organism>
<dbReference type="Pfam" id="PF06761">
    <property type="entry name" value="IcmF-related"/>
    <property type="match status" value="1"/>
</dbReference>
<keyword evidence="1" id="KW-0472">Membrane</keyword>
<evidence type="ECO:0000256" key="1">
    <source>
        <dbReference type="SAM" id="Phobius"/>
    </source>
</evidence>
<dbReference type="InterPro" id="IPR025743">
    <property type="entry name" value="TssM1_N"/>
</dbReference>
<dbReference type="Proteomes" id="UP000070107">
    <property type="component" value="Unassembled WGS sequence"/>
</dbReference>
<evidence type="ECO:0000259" key="2">
    <source>
        <dbReference type="Pfam" id="PF06744"/>
    </source>
</evidence>